<comment type="subcellular location">
    <subcellularLocation>
        <location evidence="1 10">Cell outer membrane</location>
        <topology evidence="1 10">Multi-pass membrane protein</topology>
    </subcellularLocation>
</comment>
<accession>A0A0K8NTP0</accession>
<dbReference type="AlphaFoldDB" id="A0A0K8NTP0"/>
<evidence type="ECO:0000256" key="12">
    <source>
        <dbReference type="SAM" id="MobiDB-lite"/>
    </source>
</evidence>
<evidence type="ECO:0000313" key="17">
    <source>
        <dbReference type="Proteomes" id="UP000037660"/>
    </source>
</evidence>
<dbReference type="GO" id="GO:0015344">
    <property type="term" value="F:siderophore uptake transmembrane transporter activity"/>
    <property type="evidence" value="ECO:0007669"/>
    <property type="project" value="TreeGrafter"/>
</dbReference>
<dbReference type="PROSITE" id="PS52016">
    <property type="entry name" value="TONB_DEPENDENT_REC_3"/>
    <property type="match status" value="1"/>
</dbReference>
<dbReference type="Pfam" id="PF00593">
    <property type="entry name" value="TonB_dep_Rec_b-barrel"/>
    <property type="match status" value="1"/>
</dbReference>
<comment type="caution">
    <text evidence="16">The sequence shown here is derived from an EMBL/GenBank/DDBJ whole genome shotgun (WGS) entry which is preliminary data.</text>
</comment>
<dbReference type="InterPro" id="IPR037066">
    <property type="entry name" value="Plug_dom_sf"/>
</dbReference>
<proteinExistence type="inferred from homology"/>
<keyword evidence="6 11" id="KW-0798">TonB box</keyword>
<dbReference type="Pfam" id="PF07715">
    <property type="entry name" value="Plug"/>
    <property type="match status" value="1"/>
</dbReference>
<evidence type="ECO:0000313" key="16">
    <source>
        <dbReference type="EMBL" id="GAP33723.1"/>
    </source>
</evidence>
<evidence type="ECO:0000256" key="2">
    <source>
        <dbReference type="ARBA" id="ARBA00009810"/>
    </source>
</evidence>
<evidence type="ECO:0000259" key="15">
    <source>
        <dbReference type="Pfam" id="PF07715"/>
    </source>
</evidence>
<keyword evidence="8 16" id="KW-0675">Receptor</keyword>
<dbReference type="Proteomes" id="UP000037660">
    <property type="component" value="Unassembled WGS sequence"/>
</dbReference>
<keyword evidence="13" id="KW-0732">Signal</keyword>
<keyword evidence="9 10" id="KW-0998">Cell outer membrane</keyword>
<feature type="chain" id="PRO_5005513354" evidence="13">
    <location>
        <begin position="19"/>
        <end position="822"/>
    </location>
</feature>
<dbReference type="PANTHER" id="PTHR30069">
    <property type="entry name" value="TONB-DEPENDENT OUTER MEMBRANE RECEPTOR"/>
    <property type="match status" value="1"/>
</dbReference>
<protein>
    <submittedName>
        <fullName evidence="16">TonB-dependent receptor</fullName>
    </submittedName>
</protein>
<feature type="region of interest" description="Disordered" evidence="12">
    <location>
        <begin position="654"/>
        <end position="674"/>
    </location>
</feature>
<keyword evidence="7 10" id="KW-0472">Membrane</keyword>
<feature type="domain" description="TonB-dependent receptor-like beta-barrel" evidence="14">
    <location>
        <begin position="259"/>
        <end position="763"/>
    </location>
</feature>
<evidence type="ECO:0000256" key="7">
    <source>
        <dbReference type="ARBA" id="ARBA00023136"/>
    </source>
</evidence>
<dbReference type="InterPro" id="IPR000531">
    <property type="entry name" value="Beta-barrel_TonB"/>
</dbReference>
<sequence length="822" mass="87421">MALACAALAALAAGGAAAQQPVTELERVEVIGATPLPGLAVPRSQVPAPVQTATGAALERSGALGPADFAARRLGSVFVNEIQNNPFQPDLNYRGFTASPLLGTPQGLSLYLDGVRLNQAFGDVVSWDLIPRSAIATMTLVPGSNPLYGLNTLGGALSVQTKDGLSHPGASVQLTLGTEQRRSGEFELGGSNAQGLDWFVTGQAFREDGWRQASPTRVDQLFAKVGWHDARTRVSLTAAAADTDLYGNGLQEIRLLQRQYDSVYTQPDQTENRATLLNLAFSHEIDRALSVTGNLHTRRIRTHTLNGDINEGALDQSVYTVSAAERAALTRAGITVPTTPINAANTPFPFLRCIGQGLLNDEPGEKCNGLLNRSATSQTQSGLSGQLNWKGQTGGVGHQAVLGAAVETSRVDFRQTTQLGYLNPDHSVTGIDSFADGVTGGDVDGVPFDNRVDLRSRSKTWSVYLADTLSLGAQTHLTLSGRYNRSTVRNRDQIVSAPDPTSLDGDHRFSRFNPAVGLTWTASKAFQVYAGYNEGSRAPTAVELGCANPDNPCKLPNALAGDPPLKQVVTKTLEAGLRGALPGGGQWQAGVFRATNHDDLLFVAAPSANGFGYFKNFGKTRRQGVELAASTRVGPAQLSVSYTWLDATYRSAEEVNGAGNSSNEEGPGLEGEIEIRPGDRIPLVPRQMLKLGAEIDLTERWALDLDVIGMAGVYARGNENNQHQPDGTTYVGPGRTGGYGVLNLGTSFQPARGLKLFARVNNVFDRKYATAAQLGATGFDANGNFQARPFPQVNGEYPLQGSTFVAPGAPRSVVVGLRYTFF</sequence>
<keyword evidence="17" id="KW-1185">Reference proteome</keyword>
<comment type="similarity">
    <text evidence="2 10 11">Belongs to the TonB-dependent receptor family.</text>
</comment>
<keyword evidence="5 10" id="KW-0812">Transmembrane</keyword>
<dbReference type="InterPro" id="IPR039426">
    <property type="entry name" value="TonB-dep_rcpt-like"/>
</dbReference>
<keyword evidence="4 10" id="KW-1134">Transmembrane beta strand</keyword>
<dbReference type="GO" id="GO:0009279">
    <property type="term" value="C:cell outer membrane"/>
    <property type="evidence" value="ECO:0007669"/>
    <property type="project" value="UniProtKB-SubCell"/>
</dbReference>
<evidence type="ECO:0000256" key="10">
    <source>
        <dbReference type="PROSITE-ProRule" id="PRU01360"/>
    </source>
</evidence>
<evidence type="ECO:0000256" key="11">
    <source>
        <dbReference type="RuleBase" id="RU003357"/>
    </source>
</evidence>
<dbReference type="STRING" id="1547922.ISF6_0976"/>
<evidence type="ECO:0000256" key="5">
    <source>
        <dbReference type="ARBA" id="ARBA00022692"/>
    </source>
</evidence>
<gene>
    <name evidence="16" type="ORF">ISF6_0976</name>
</gene>
<feature type="domain" description="TonB-dependent receptor plug" evidence="15">
    <location>
        <begin position="44"/>
        <end position="156"/>
    </location>
</feature>
<dbReference type="InterPro" id="IPR012910">
    <property type="entry name" value="Plug_dom"/>
</dbReference>
<evidence type="ECO:0000256" key="4">
    <source>
        <dbReference type="ARBA" id="ARBA00022452"/>
    </source>
</evidence>
<dbReference type="GO" id="GO:0044718">
    <property type="term" value="P:siderophore transmembrane transport"/>
    <property type="evidence" value="ECO:0007669"/>
    <property type="project" value="TreeGrafter"/>
</dbReference>
<name>A0A0K8NTP0_PISS1</name>
<dbReference type="InterPro" id="IPR036942">
    <property type="entry name" value="Beta-barrel_TonB_sf"/>
</dbReference>
<feature type="signal peptide" evidence="13">
    <location>
        <begin position="1"/>
        <end position="18"/>
    </location>
</feature>
<reference evidence="16 17" key="2">
    <citation type="journal article" date="2016" name="Science">
        <title>A bacterium that degrades and assimilates poly(ethylene terephthalate).</title>
        <authorList>
            <person name="Yoshida S."/>
            <person name="Hiraga K."/>
            <person name="Takehana T."/>
            <person name="Taniguchi I."/>
            <person name="Yamaji H."/>
            <person name="Maeda Y."/>
            <person name="Toyohara K."/>
            <person name="Miyamoto K."/>
            <person name="Kimura Y."/>
            <person name="Oda K."/>
        </authorList>
    </citation>
    <scope>NUCLEOTIDE SEQUENCE [LARGE SCALE GENOMIC DNA]</scope>
    <source>
        <strain evidence="17">NBRC 110686 / TISTR 2288 / 201-F6</strain>
    </source>
</reference>
<evidence type="ECO:0000256" key="1">
    <source>
        <dbReference type="ARBA" id="ARBA00004571"/>
    </source>
</evidence>
<organism evidence="16 17">
    <name type="scientific">Piscinibacter sakaiensis</name>
    <name type="common">Ideonella sakaiensis</name>
    <dbReference type="NCBI Taxonomy" id="1547922"/>
    <lineage>
        <taxon>Bacteria</taxon>
        <taxon>Pseudomonadati</taxon>
        <taxon>Pseudomonadota</taxon>
        <taxon>Betaproteobacteria</taxon>
        <taxon>Burkholderiales</taxon>
        <taxon>Sphaerotilaceae</taxon>
        <taxon>Piscinibacter</taxon>
    </lineage>
</organism>
<evidence type="ECO:0000259" key="14">
    <source>
        <dbReference type="Pfam" id="PF00593"/>
    </source>
</evidence>
<dbReference type="Gene3D" id="2.40.170.20">
    <property type="entry name" value="TonB-dependent receptor, beta-barrel domain"/>
    <property type="match status" value="1"/>
</dbReference>
<evidence type="ECO:0000256" key="6">
    <source>
        <dbReference type="ARBA" id="ARBA00023077"/>
    </source>
</evidence>
<dbReference type="PANTHER" id="PTHR30069:SF39">
    <property type="entry name" value="BLL6183 PROTEIN"/>
    <property type="match status" value="1"/>
</dbReference>
<evidence type="ECO:0000256" key="9">
    <source>
        <dbReference type="ARBA" id="ARBA00023237"/>
    </source>
</evidence>
<evidence type="ECO:0000256" key="3">
    <source>
        <dbReference type="ARBA" id="ARBA00022448"/>
    </source>
</evidence>
<dbReference type="EMBL" id="BBYR01000002">
    <property type="protein sequence ID" value="GAP33723.1"/>
    <property type="molecule type" value="Genomic_DNA"/>
</dbReference>
<dbReference type="Gene3D" id="2.170.130.10">
    <property type="entry name" value="TonB-dependent receptor, plug domain"/>
    <property type="match status" value="1"/>
</dbReference>
<evidence type="ECO:0000256" key="13">
    <source>
        <dbReference type="SAM" id="SignalP"/>
    </source>
</evidence>
<evidence type="ECO:0000256" key="8">
    <source>
        <dbReference type="ARBA" id="ARBA00023170"/>
    </source>
</evidence>
<keyword evidence="3 10" id="KW-0813">Transport</keyword>
<reference evidence="17" key="1">
    <citation type="submission" date="2015-07" db="EMBL/GenBank/DDBJ databases">
        <title>Discovery of a poly(ethylene terephthalate assimilation.</title>
        <authorList>
            <person name="Yoshida S."/>
            <person name="Hiraga K."/>
            <person name="Takehana T."/>
            <person name="Taniguchi I."/>
            <person name="Yamaji H."/>
            <person name="Maeda Y."/>
            <person name="Toyohara K."/>
            <person name="Miyamoto K."/>
            <person name="Kimura Y."/>
            <person name="Oda K."/>
        </authorList>
    </citation>
    <scope>NUCLEOTIDE SEQUENCE [LARGE SCALE GENOMIC DNA]</scope>
    <source>
        <strain evidence="17">NBRC 110686 / TISTR 2288 / 201-F6</strain>
    </source>
</reference>
<dbReference type="SUPFAM" id="SSF56935">
    <property type="entry name" value="Porins"/>
    <property type="match status" value="1"/>
</dbReference>